<dbReference type="SUPFAM" id="SSF54928">
    <property type="entry name" value="RNA-binding domain, RBD"/>
    <property type="match status" value="1"/>
</dbReference>
<evidence type="ECO:0000259" key="3">
    <source>
        <dbReference type="Pfam" id="PF00076"/>
    </source>
</evidence>
<dbReference type="EMBL" id="MNCJ02000325">
    <property type="protein sequence ID" value="KAF5786779.1"/>
    <property type="molecule type" value="Genomic_DNA"/>
</dbReference>
<accession>A0A251TLA0</accession>
<feature type="domain" description="RRM" evidence="3">
    <location>
        <begin position="41"/>
        <end position="80"/>
    </location>
</feature>
<keyword evidence="1" id="KW-0677">Repeat</keyword>
<evidence type="ECO:0000313" key="5">
    <source>
        <dbReference type="EMBL" id="OTG10761.1"/>
    </source>
</evidence>
<dbReference type="EMBL" id="CM007899">
    <property type="protein sequence ID" value="OTG10761.1"/>
    <property type="molecule type" value="Genomic_DNA"/>
</dbReference>
<dbReference type="Proteomes" id="UP000215914">
    <property type="component" value="Chromosome 10"/>
</dbReference>
<organism evidence="5 6">
    <name type="scientific">Helianthus annuus</name>
    <name type="common">Common sunflower</name>
    <dbReference type="NCBI Taxonomy" id="4232"/>
    <lineage>
        <taxon>Eukaryota</taxon>
        <taxon>Viridiplantae</taxon>
        <taxon>Streptophyta</taxon>
        <taxon>Embryophyta</taxon>
        <taxon>Tracheophyta</taxon>
        <taxon>Spermatophyta</taxon>
        <taxon>Magnoliopsida</taxon>
        <taxon>eudicotyledons</taxon>
        <taxon>Gunneridae</taxon>
        <taxon>Pentapetalae</taxon>
        <taxon>asterids</taxon>
        <taxon>campanulids</taxon>
        <taxon>Asterales</taxon>
        <taxon>Asteraceae</taxon>
        <taxon>Asteroideae</taxon>
        <taxon>Heliantheae alliance</taxon>
        <taxon>Heliantheae</taxon>
        <taxon>Helianthus</taxon>
    </lineage>
</organism>
<reference evidence="5" key="2">
    <citation type="submission" date="2017-02" db="EMBL/GenBank/DDBJ databases">
        <title>Sunflower complete genome.</title>
        <authorList>
            <person name="Langlade N."/>
            <person name="Munos S."/>
        </authorList>
    </citation>
    <scope>NUCLEOTIDE SEQUENCE [LARGE SCALE GENOMIC DNA]</scope>
    <source>
        <tissue evidence="5">Leaves</tissue>
    </source>
</reference>
<dbReference type="GO" id="GO:0003723">
    <property type="term" value="F:RNA binding"/>
    <property type="evidence" value="ECO:0007669"/>
    <property type="project" value="UniProtKB-KW"/>
</dbReference>
<keyword evidence="6" id="KW-1185">Reference proteome</keyword>
<dbReference type="InterPro" id="IPR012677">
    <property type="entry name" value="Nucleotide-bd_a/b_plait_sf"/>
</dbReference>
<dbReference type="Gene3D" id="3.30.70.330">
    <property type="match status" value="1"/>
</dbReference>
<evidence type="ECO:0000313" key="4">
    <source>
        <dbReference type="EMBL" id="KAF5786779.1"/>
    </source>
</evidence>
<proteinExistence type="predicted"/>
<reference evidence="4" key="3">
    <citation type="submission" date="2020-06" db="EMBL/GenBank/DDBJ databases">
        <title>Helianthus annuus Genome sequencing and assembly Release 2.</title>
        <authorList>
            <person name="Gouzy J."/>
            <person name="Langlade N."/>
            <person name="Munos S."/>
        </authorList>
    </citation>
    <scope>NUCLEOTIDE SEQUENCE</scope>
    <source>
        <tissue evidence="4">Leaves</tissue>
    </source>
</reference>
<dbReference type="STRING" id="4232.A0A251TLA0"/>
<sequence length="86" mass="9442">MCFTAARAIDVLNFTAVNGKAIHIMYSHRDPSVRKSGTANIFIKNLDKSIDSKALHNIFSSFSNILSCKIATDGTGQLKRLRVCVV</sequence>
<evidence type="ECO:0000256" key="1">
    <source>
        <dbReference type="ARBA" id="ARBA00022737"/>
    </source>
</evidence>
<evidence type="ECO:0000256" key="2">
    <source>
        <dbReference type="ARBA" id="ARBA00022884"/>
    </source>
</evidence>
<gene>
    <name evidence="5" type="ORF">HannXRQ_Chr10g0291251</name>
    <name evidence="4" type="ORF">HanXRQr2_Chr10g0445021</name>
</gene>
<dbReference type="InterPro" id="IPR000504">
    <property type="entry name" value="RRM_dom"/>
</dbReference>
<protein>
    <submittedName>
        <fullName evidence="5">Putative nucleotide-binding alpha-beta plait domain-containing protein</fullName>
    </submittedName>
    <submittedName>
        <fullName evidence="4">RNA recognition motif domain, nucleotide-binding alpha-beta plait domain superfamily</fullName>
    </submittedName>
</protein>
<dbReference type="Gramene" id="mRNA:HanXRQr2_Chr10g0445021">
    <property type="protein sequence ID" value="mRNA:HanXRQr2_Chr10g0445021"/>
    <property type="gene ID" value="HanXRQr2_Chr10g0445021"/>
</dbReference>
<dbReference type="PANTHER" id="PTHR24012">
    <property type="entry name" value="RNA BINDING PROTEIN"/>
    <property type="match status" value="1"/>
</dbReference>
<dbReference type="Pfam" id="PF00076">
    <property type="entry name" value="RRM_1"/>
    <property type="match status" value="1"/>
</dbReference>
<name>A0A251TLA0_HELAN</name>
<keyword evidence="2" id="KW-0694">RNA-binding</keyword>
<evidence type="ECO:0000313" key="6">
    <source>
        <dbReference type="Proteomes" id="UP000215914"/>
    </source>
</evidence>
<dbReference type="AlphaFoldDB" id="A0A251TLA0"/>
<dbReference type="InParanoid" id="A0A251TLA0"/>
<dbReference type="InterPro" id="IPR035979">
    <property type="entry name" value="RBD_domain_sf"/>
</dbReference>
<reference evidence="4 6" key="1">
    <citation type="journal article" date="2017" name="Nature">
        <title>The sunflower genome provides insights into oil metabolism, flowering and Asterid evolution.</title>
        <authorList>
            <person name="Badouin H."/>
            <person name="Gouzy J."/>
            <person name="Grassa C.J."/>
            <person name="Murat F."/>
            <person name="Staton S.E."/>
            <person name="Cottret L."/>
            <person name="Lelandais-Briere C."/>
            <person name="Owens G.L."/>
            <person name="Carrere S."/>
            <person name="Mayjonade B."/>
            <person name="Legrand L."/>
            <person name="Gill N."/>
            <person name="Kane N.C."/>
            <person name="Bowers J.E."/>
            <person name="Hubner S."/>
            <person name="Bellec A."/>
            <person name="Berard A."/>
            <person name="Berges H."/>
            <person name="Blanchet N."/>
            <person name="Boniface M.C."/>
            <person name="Brunel D."/>
            <person name="Catrice O."/>
            <person name="Chaidir N."/>
            <person name="Claudel C."/>
            <person name="Donnadieu C."/>
            <person name="Faraut T."/>
            <person name="Fievet G."/>
            <person name="Helmstetter N."/>
            <person name="King M."/>
            <person name="Knapp S.J."/>
            <person name="Lai Z."/>
            <person name="Le Paslier M.C."/>
            <person name="Lippi Y."/>
            <person name="Lorenzon L."/>
            <person name="Mandel J.R."/>
            <person name="Marage G."/>
            <person name="Marchand G."/>
            <person name="Marquand E."/>
            <person name="Bret-Mestries E."/>
            <person name="Morien E."/>
            <person name="Nambeesan S."/>
            <person name="Nguyen T."/>
            <person name="Pegot-Espagnet P."/>
            <person name="Pouilly N."/>
            <person name="Raftis F."/>
            <person name="Sallet E."/>
            <person name="Schiex T."/>
            <person name="Thomas J."/>
            <person name="Vandecasteele C."/>
            <person name="Vares D."/>
            <person name="Vear F."/>
            <person name="Vautrin S."/>
            <person name="Crespi M."/>
            <person name="Mangin B."/>
            <person name="Burke J.M."/>
            <person name="Salse J."/>
            <person name="Munos S."/>
            <person name="Vincourt P."/>
            <person name="Rieseberg L.H."/>
            <person name="Langlade N.B."/>
        </authorList>
    </citation>
    <scope>NUCLEOTIDE SEQUENCE [LARGE SCALE GENOMIC DNA]</scope>
    <source>
        <strain evidence="6">cv. SF193</strain>
        <tissue evidence="4">Leaves</tissue>
    </source>
</reference>
<dbReference type="OMA" id="IHIMYSH"/>